<dbReference type="PANTHER" id="PTHR13096">
    <property type="entry name" value="MINA53 MYC INDUCED NUCLEAR ANTIGEN"/>
    <property type="match status" value="1"/>
</dbReference>
<comment type="caution">
    <text evidence="6">The sequence shown here is derived from an EMBL/GenBank/DDBJ whole genome shotgun (WGS) entry which is preliminary data.</text>
</comment>
<evidence type="ECO:0000259" key="5">
    <source>
        <dbReference type="PROSITE" id="PS51184"/>
    </source>
</evidence>
<dbReference type="PANTHER" id="PTHR13096:SF9">
    <property type="entry name" value="BIFUNCTIONAL LYSINE-SPECIFIC DEMETHYLASE AND HISTIDYL-HYDROXYLASE"/>
    <property type="match status" value="1"/>
</dbReference>
<keyword evidence="3" id="KW-0805">Transcription regulation</keyword>
<evidence type="ECO:0000256" key="4">
    <source>
        <dbReference type="SAM" id="MobiDB-lite"/>
    </source>
</evidence>
<dbReference type="SUPFAM" id="SSF51197">
    <property type="entry name" value="Clavaminate synthase-like"/>
    <property type="match status" value="1"/>
</dbReference>
<evidence type="ECO:0000313" key="7">
    <source>
        <dbReference type="Proteomes" id="UP001341840"/>
    </source>
</evidence>
<keyword evidence="1 3" id="KW-0479">Metal-binding</keyword>
<dbReference type="Pfam" id="PF08007">
    <property type="entry name" value="JmjC_2"/>
    <property type="match status" value="1"/>
</dbReference>
<evidence type="ECO:0000256" key="1">
    <source>
        <dbReference type="ARBA" id="ARBA00022723"/>
    </source>
</evidence>
<sequence>MKKKHADERKRKRKLKPPRDALLHLQGSDTNSIFALLLASLSKLHRPLTIKCLLTIRPSLLSQSSFTPILSLLPALLTSKSSQIACRAANIVGAASLLSLEVNEQVASDSETLKGLISLLESPKRKVLLSACNAVLDLSATSFAQRQLLKFSALEKLMFVFLQIFKCVESVSLWSEGNQSFGSLKIGIKEDEVSAGFVSATVILINSCEVERLQSIPRSLSEAFLRLLKGLWTKVSDQVVLKAAVKYNEGGYLCKSNIGVSNLAEAIFRLSAIACRLTVSMPFEVVNAGLFGTSDSSFEDFLSNYWEVSPFLLQGTVNDPCFYNMFSSFIKSLSWTGYVPSLISSILHGLVSCFPIASDELSIFNFLNEVKDRLGCPIIYKQDIRVVKAEWQSRKEMHYFQDFHPGSIKEPQYFTIDDVLKCVQAYEEGYTIALRGLEFRFQSIAAVAETLALMFGLPSVGANLYLTPPNSQGLACHYDDHCVFVCQIFGSKQWTVFSQSSQLLPRLYDDLNDSDIDCTKAGKKEFFLREGDVLYIPRVDKVRTESRFLEVLNSIEVAVHKNEDPFQQIRWLWVHLENGTIDVYKNRSSMIEDMLSLRDHRKDELETAFVKVISRFCSEVVFEDVVTSHMMLLRKYRNIRKQYVDGISYKPCGMS</sequence>
<evidence type="ECO:0000256" key="2">
    <source>
        <dbReference type="ARBA" id="ARBA00023004"/>
    </source>
</evidence>
<comment type="cofactor">
    <cofactor evidence="3">
        <name>Fe(2+)</name>
        <dbReference type="ChEBI" id="CHEBI:29033"/>
    </cofactor>
    <text evidence="3">Binds 1 Fe(2+) ion per subunit.</text>
</comment>
<dbReference type="Proteomes" id="UP001341840">
    <property type="component" value="Unassembled WGS sequence"/>
</dbReference>
<evidence type="ECO:0000256" key="3">
    <source>
        <dbReference type="RuleBase" id="RU366061"/>
    </source>
</evidence>
<keyword evidence="3" id="KW-0223">Dioxygenase</keyword>
<dbReference type="EC" id="1.14.11.-" evidence="3"/>
<dbReference type="SUPFAM" id="SSF48371">
    <property type="entry name" value="ARM repeat"/>
    <property type="match status" value="1"/>
</dbReference>
<feature type="domain" description="JmjC" evidence="5">
    <location>
        <begin position="437"/>
        <end position="578"/>
    </location>
</feature>
<evidence type="ECO:0000313" key="6">
    <source>
        <dbReference type="EMBL" id="MED6216495.1"/>
    </source>
</evidence>
<comment type="subcellular location">
    <subcellularLocation>
        <location evidence="3">Nucleus</location>
    </subcellularLocation>
</comment>
<organism evidence="6 7">
    <name type="scientific">Stylosanthes scabra</name>
    <dbReference type="NCBI Taxonomy" id="79078"/>
    <lineage>
        <taxon>Eukaryota</taxon>
        <taxon>Viridiplantae</taxon>
        <taxon>Streptophyta</taxon>
        <taxon>Embryophyta</taxon>
        <taxon>Tracheophyta</taxon>
        <taxon>Spermatophyta</taxon>
        <taxon>Magnoliopsida</taxon>
        <taxon>eudicotyledons</taxon>
        <taxon>Gunneridae</taxon>
        <taxon>Pentapetalae</taxon>
        <taxon>rosids</taxon>
        <taxon>fabids</taxon>
        <taxon>Fabales</taxon>
        <taxon>Fabaceae</taxon>
        <taxon>Papilionoideae</taxon>
        <taxon>50 kb inversion clade</taxon>
        <taxon>dalbergioids sensu lato</taxon>
        <taxon>Dalbergieae</taxon>
        <taxon>Pterocarpus clade</taxon>
        <taxon>Stylosanthes</taxon>
    </lineage>
</organism>
<feature type="region of interest" description="Disordered" evidence="4">
    <location>
        <begin position="1"/>
        <end position="20"/>
    </location>
</feature>
<comment type="similarity">
    <text evidence="3">Belongs to the ROX family.</text>
</comment>
<keyword evidence="3" id="KW-0539">Nucleus</keyword>
<keyword evidence="3" id="KW-0560">Oxidoreductase</keyword>
<dbReference type="PROSITE" id="PS51184">
    <property type="entry name" value="JMJC"/>
    <property type="match status" value="1"/>
</dbReference>
<keyword evidence="3" id="KW-0804">Transcription</keyword>
<dbReference type="Gene3D" id="2.60.120.650">
    <property type="entry name" value="Cupin"/>
    <property type="match status" value="1"/>
</dbReference>
<gene>
    <name evidence="6" type="ORF">PIB30_008190</name>
</gene>
<dbReference type="InterPro" id="IPR016024">
    <property type="entry name" value="ARM-type_fold"/>
</dbReference>
<keyword evidence="7" id="KW-1185">Reference proteome</keyword>
<reference evidence="6 7" key="1">
    <citation type="journal article" date="2023" name="Plants (Basel)">
        <title>Bridging the Gap: Combining Genomics and Transcriptomics Approaches to Understand Stylosanthes scabra, an Orphan Legume from the Brazilian Caatinga.</title>
        <authorList>
            <person name="Ferreira-Neto J.R.C."/>
            <person name="da Silva M.D."/>
            <person name="Binneck E."/>
            <person name="de Melo N.F."/>
            <person name="da Silva R.H."/>
            <person name="de Melo A.L.T.M."/>
            <person name="Pandolfi V."/>
            <person name="Bustamante F.O."/>
            <person name="Brasileiro-Vidal A.C."/>
            <person name="Benko-Iseppon A.M."/>
        </authorList>
    </citation>
    <scope>NUCLEOTIDE SEQUENCE [LARGE SCALE GENOMIC DNA]</scope>
    <source>
        <tissue evidence="6">Leaves</tissue>
    </source>
</reference>
<accession>A0ABU6Z2P3</accession>
<protein>
    <recommendedName>
        <fullName evidence="3">Bifunctional lysine-specific demethylase and histidyl-hydroxylase</fullName>
        <ecNumber evidence="3">1.14.11.-</ecNumber>
    </recommendedName>
</protein>
<keyword evidence="2 3" id="KW-0408">Iron</keyword>
<name>A0ABU6Z2P3_9FABA</name>
<comment type="function">
    <text evidence="3">Oxygenase that can act as both a histone lysine demethylase and a ribosomal histidine hydroxylase.</text>
</comment>
<dbReference type="InterPro" id="IPR039994">
    <property type="entry name" value="NO66-like"/>
</dbReference>
<dbReference type="InterPro" id="IPR003347">
    <property type="entry name" value="JmjC_dom"/>
</dbReference>
<proteinExistence type="inferred from homology"/>
<dbReference type="EMBL" id="JASCZI010271878">
    <property type="protein sequence ID" value="MED6216495.1"/>
    <property type="molecule type" value="Genomic_DNA"/>
</dbReference>